<dbReference type="NCBIfam" id="TIGR02675">
    <property type="entry name" value="tape_meas_nterm"/>
    <property type="match status" value="1"/>
</dbReference>
<feature type="coiled-coil region" evidence="1">
    <location>
        <begin position="8"/>
        <end position="61"/>
    </location>
</feature>
<dbReference type="RefSeq" id="WP_036875015.1">
    <property type="nucleotide sequence ID" value="NZ_JRNN01000096.1"/>
</dbReference>
<proteinExistence type="predicted"/>
<evidence type="ECO:0000256" key="1">
    <source>
        <dbReference type="SAM" id="Coils"/>
    </source>
</evidence>
<keyword evidence="1" id="KW-0175">Coiled coil</keyword>
<dbReference type="InterPro" id="IPR013491">
    <property type="entry name" value="Tape_meas_N"/>
</dbReference>
<feature type="coiled-coil region" evidence="1">
    <location>
        <begin position="496"/>
        <end position="523"/>
    </location>
</feature>
<accession>A0A096AQP1</accession>
<dbReference type="OrthoDB" id="1414895at2"/>
<comment type="caution">
    <text evidence="3">The sequence shown here is derived from an EMBL/GenBank/DDBJ whole genome shotgun (WGS) entry which is preliminary data.</text>
</comment>
<gene>
    <name evidence="3" type="ORF">HMPREF2137_12480</name>
</gene>
<name>A0A096AQP1_9BACT</name>
<organism evidence="3 4">
    <name type="scientific">Hoylesella buccalis DNF00853</name>
    <dbReference type="NCBI Taxonomy" id="1401074"/>
    <lineage>
        <taxon>Bacteria</taxon>
        <taxon>Pseudomonadati</taxon>
        <taxon>Bacteroidota</taxon>
        <taxon>Bacteroidia</taxon>
        <taxon>Bacteroidales</taxon>
        <taxon>Prevotellaceae</taxon>
        <taxon>Hoylesella</taxon>
    </lineage>
</organism>
<dbReference type="Pfam" id="PF20155">
    <property type="entry name" value="TMP_3"/>
    <property type="match status" value="1"/>
</dbReference>
<evidence type="ECO:0000259" key="2">
    <source>
        <dbReference type="Pfam" id="PF20155"/>
    </source>
</evidence>
<feature type="domain" description="Tape measure protein N-terminal" evidence="2">
    <location>
        <begin position="204"/>
        <end position="390"/>
    </location>
</feature>
<dbReference type="Proteomes" id="UP000029556">
    <property type="component" value="Unassembled WGS sequence"/>
</dbReference>
<dbReference type="EMBL" id="JRNN01000096">
    <property type="protein sequence ID" value="KGF32942.1"/>
    <property type="molecule type" value="Genomic_DNA"/>
</dbReference>
<protein>
    <recommendedName>
        <fullName evidence="2">Tape measure protein N-terminal domain-containing protein</fullName>
    </recommendedName>
</protein>
<sequence>MAKLSFRIEAEWEKVQKLREEIERLKRSIGNTDAVQNPVAFNKLNSKLQQTSQELNSVTGNIAKTAAAIDTNFKQKIYDASQSVNHFSEEIIKQKKIIADTKDDIRTLSEQYRKMGSYEKTVSPIGGKLQQAKDALAEQKYSLFTLTQEQAKARLSVTKLRDEYALLRKEGGGTADMMNMLTSKMKQMGTAVLGGMGLKELASRIISVRSEFESMETSLKVLLGGNQKRLNEIMGQIKEYALASPLNTKDMVGAVQMMTSFGIEAEKSIDFLKAIGDISMGDTGKFNSLALAFSQMSSAGKLMGQDLMQMVNAGFNPLEEIARKTGKSIGELKEEMSKGAISSKMVQDAFISATSAGGKFFGMSQEGAKTLNGQISMLQESFDMMFNEIGQKGEGVIMGTVKAGTYLVEHYEQVGKILEGVVVAYGSYKAALLVNIALEKVQAVSRLAHARNIGILSAATGVLKGKVQALNITMLKNPYALVFAALVTIGYEMYRLSKQSDTASAAQKRLKDANNEVEKSTQLEISKLNGLRAELEQSKKGTDKWKSAKDAIISQYGQYDSKLAAEIDRTGTLTSSYNNLTTAIRKSVAARQLKQFYDSNMQETQDDIQSRRNEIYKGLKKQYSQQTSNLLMKYVNQYISTGKGLDQKITYKGKPTTVRNMINNVHGSLFDIGGGANARAARELQVNSDKVVNDYIAMNNISQVEANETLYGIKPTEKKKTSTTKNRKYWEDKKKEAQSKLDALSYIEAKGKKGQALKKKIASYDKYLSAYPVSTNAGGHSGGRGHSGVASEIQEKRIVTPWGQSNEVAELATKGIQSYIDAMQEGYEKEKKQRDFNHVQELADLDKYKRDYLNKKRDNAKEKFEADIKNKGKSFDPLSVSLSDDENKRFDDMRKNIMKKQENEDKEYQKKRVDSFNSYLKLYGNIQERRLAITKEYDEKIAKSQTEGERLSLKAEKMKALSDFDLKNMKESMNWEELFGELGNLSVRQLEGIKAKLREILQSDGLSVEDYKTTVEQIDRVNSAIIDEQDKQQSFFKFTTDYAKERRKLELDVADALKTQSDLLEKQKTLSSDVRAKKDRVWLMLSTMGVSYRGGIDISKNNDILDSVGKKYGVDSKQYKEVQEALDGLAESTIKLNETSKKKLDADGKAITAQSKLTKLIGDFTNRLSGFIQGFEKINANIQELPELLEKLGVDGKSDVGLAVQSFANASNNALGAMKDFESGNYIGAVSKGISVIGDFVDGSISLFAGHGNEKAMEEEIARLSSANKELSYSIDKLSEQIIKKDNTNEQSIDAYKKAVKAQEEWQSNQQKAIDNRAGEWTNTGYGWTKLRGKKSFNYFAKKASSWVWDSMNKALSEQGYTKQITSIGNRDNPNDFWNLSPEEMKAIRTYANEAWRELFSSDGHHNPEELVNEYIERAGSLDKLKDQLNEKLTGFSWEGFRNNYLSVLQDMKSDTNDFAKNINDILSKSILESLVNKKYNQRIKEIQNMVAKAAEDGTITVEEANAIRNANKNLSDDMLRDREQLISKGLLVDEHTKEQSASANGVSSITYEQATNLIALTTAGNISRDQIKDVLLSQKLSSIDLSLTGISLIGKDTVSIADETRTILANSYMELKEINENTGVSAKCLTQIDENINSMNRLIKEKL</sequence>
<reference evidence="3 4" key="1">
    <citation type="submission" date="2014-07" db="EMBL/GenBank/DDBJ databases">
        <authorList>
            <person name="McCorrison J."/>
            <person name="Sanka R."/>
            <person name="Torralba M."/>
            <person name="Gillis M."/>
            <person name="Haft D.H."/>
            <person name="Methe B."/>
            <person name="Sutton G."/>
            <person name="Nelson K.E."/>
        </authorList>
    </citation>
    <scope>NUCLEOTIDE SEQUENCE [LARGE SCALE GENOMIC DNA]</scope>
    <source>
        <strain evidence="3 4">DNF00853</strain>
    </source>
</reference>
<evidence type="ECO:0000313" key="3">
    <source>
        <dbReference type="EMBL" id="KGF32942.1"/>
    </source>
</evidence>
<evidence type="ECO:0000313" key="4">
    <source>
        <dbReference type="Proteomes" id="UP000029556"/>
    </source>
</evidence>